<dbReference type="EMBL" id="FMSH01000277">
    <property type="protein sequence ID" value="SCU76894.1"/>
    <property type="molecule type" value="Genomic_DNA"/>
</dbReference>
<evidence type="ECO:0000256" key="1">
    <source>
        <dbReference type="ARBA" id="ARBA00005254"/>
    </source>
</evidence>
<feature type="coiled-coil region" evidence="3">
    <location>
        <begin position="218"/>
        <end position="245"/>
    </location>
</feature>
<dbReference type="PROSITE" id="PS00166">
    <property type="entry name" value="ENOYL_COA_HYDRATASE"/>
    <property type="match status" value="1"/>
</dbReference>
<dbReference type="AlphaFoldDB" id="A0A1K0JP84"/>
<dbReference type="InterPro" id="IPR001753">
    <property type="entry name" value="Enoyl-CoA_hydra/iso"/>
</dbReference>
<reference evidence="4" key="1">
    <citation type="submission" date="2016-09" db="EMBL/GenBank/DDBJ databases">
        <authorList>
            <person name="Capua I."/>
            <person name="De Benedictis P."/>
            <person name="Joannis T."/>
            <person name="Lombin L.H."/>
            <person name="Cattoli G."/>
        </authorList>
    </citation>
    <scope>NUCLEOTIDE SEQUENCE</scope>
    <source>
        <strain evidence="4">B9</strain>
    </source>
</reference>
<dbReference type="Pfam" id="PF00378">
    <property type="entry name" value="ECH_1"/>
    <property type="match status" value="1"/>
</dbReference>
<dbReference type="Gene3D" id="3.90.226.10">
    <property type="entry name" value="2-enoyl-CoA Hydratase, Chain A, domain 1"/>
    <property type="match status" value="1"/>
</dbReference>
<protein>
    <submittedName>
        <fullName evidence="4">3-hydroxypropionyl-coenzyme A dehydratase</fullName>
        <ecNumber evidence="4">4.2.1.116</ecNumber>
    </submittedName>
</protein>
<dbReference type="SUPFAM" id="SSF52096">
    <property type="entry name" value="ClpP/crotonase"/>
    <property type="match status" value="1"/>
</dbReference>
<name>A0A1K0JP84_CUPNE</name>
<evidence type="ECO:0000256" key="2">
    <source>
        <dbReference type="RuleBase" id="RU003707"/>
    </source>
</evidence>
<gene>
    <name evidence="4" type="ORF">CNECB9_3480051</name>
</gene>
<evidence type="ECO:0000313" key="4">
    <source>
        <dbReference type="EMBL" id="SCU76894.1"/>
    </source>
</evidence>
<accession>A0A1K0JP84</accession>
<dbReference type="PANTHER" id="PTHR11941">
    <property type="entry name" value="ENOYL-COA HYDRATASE-RELATED"/>
    <property type="match status" value="1"/>
</dbReference>
<keyword evidence="3" id="KW-0175">Coiled coil</keyword>
<keyword evidence="4" id="KW-0456">Lyase</keyword>
<comment type="similarity">
    <text evidence="1 2">Belongs to the enoyl-CoA hydratase/isomerase family.</text>
</comment>
<dbReference type="GO" id="GO:0043956">
    <property type="term" value="F:3-hydroxypropionyl-CoA dehydratase activity"/>
    <property type="evidence" value="ECO:0007669"/>
    <property type="project" value="UniProtKB-EC"/>
</dbReference>
<dbReference type="GO" id="GO:0006635">
    <property type="term" value="P:fatty acid beta-oxidation"/>
    <property type="evidence" value="ECO:0007669"/>
    <property type="project" value="TreeGrafter"/>
</dbReference>
<evidence type="ECO:0000256" key="3">
    <source>
        <dbReference type="SAM" id="Coils"/>
    </source>
</evidence>
<dbReference type="CDD" id="cd06558">
    <property type="entry name" value="crotonase-like"/>
    <property type="match status" value="1"/>
</dbReference>
<dbReference type="PANTHER" id="PTHR11941:SF54">
    <property type="entry name" value="ENOYL-COA HYDRATASE, MITOCHONDRIAL"/>
    <property type="match status" value="1"/>
</dbReference>
<dbReference type="InterPro" id="IPR018376">
    <property type="entry name" value="Enoyl-CoA_hyd/isom_CS"/>
</dbReference>
<organism evidence="4">
    <name type="scientific">Cupriavidus necator</name>
    <name type="common">Alcaligenes eutrophus</name>
    <name type="synonym">Ralstonia eutropha</name>
    <dbReference type="NCBI Taxonomy" id="106590"/>
    <lineage>
        <taxon>Bacteria</taxon>
        <taxon>Pseudomonadati</taxon>
        <taxon>Pseudomonadota</taxon>
        <taxon>Betaproteobacteria</taxon>
        <taxon>Burkholderiales</taxon>
        <taxon>Burkholderiaceae</taxon>
        <taxon>Cupriavidus</taxon>
    </lineage>
</organism>
<proteinExistence type="inferred from homology"/>
<dbReference type="InterPro" id="IPR029045">
    <property type="entry name" value="ClpP/crotonase-like_dom_sf"/>
</dbReference>
<dbReference type="EC" id="4.2.1.116" evidence="4"/>
<sequence length="247" mass="26010">MDNRPKNLVVERVDDFLWITIDRAEKANAMTVAIMEGIAAAIRDGASDPAVKAVLLTAAGDRVFSGGADVREQPEDGDMARQRERRSQALAALQDAVMDNPVPVIAVLNGIASGGGAMLALLSDACVAAETASLSLPEIDLGMPTFSGANILEVIGGRSLALDLIQSGRRMPAREALTRGLVAAVVPAVELKQAAAVLAGTLGAKERRVFADNKQWINRQMKAALSEARAQHARHRKAMATAEAAAR</sequence>